<evidence type="ECO:0000313" key="3">
    <source>
        <dbReference type="EMBL" id="SMD03519.1"/>
    </source>
</evidence>
<evidence type="ECO:0000259" key="2">
    <source>
        <dbReference type="Pfam" id="PF13204"/>
    </source>
</evidence>
<dbReference type="STRING" id="475255.SAMN04488101_10991"/>
<feature type="domain" description="Apiosidase-like catalytic" evidence="2">
    <location>
        <begin position="34"/>
        <end position="366"/>
    </location>
</feature>
<dbReference type="InterPro" id="IPR017853">
    <property type="entry name" value="GH"/>
</dbReference>
<gene>
    <name evidence="3" type="ORF">SAMN04488101_10991</name>
</gene>
<evidence type="ECO:0000313" key="4">
    <source>
        <dbReference type="Proteomes" id="UP000192678"/>
    </source>
</evidence>
<proteinExistence type="predicted"/>
<evidence type="ECO:0000259" key="1">
    <source>
        <dbReference type="Pfam" id="PF12904"/>
    </source>
</evidence>
<organism evidence="3 4">
    <name type="scientific">Pedobacter nyackensis</name>
    <dbReference type="NCBI Taxonomy" id="475255"/>
    <lineage>
        <taxon>Bacteria</taxon>
        <taxon>Pseudomonadati</taxon>
        <taxon>Bacteroidota</taxon>
        <taxon>Sphingobacteriia</taxon>
        <taxon>Sphingobacteriales</taxon>
        <taxon>Sphingobacteriaceae</taxon>
        <taxon>Pedobacter</taxon>
    </lineage>
</organism>
<dbReference type="Pfam" id="PF13204">
    <property type="entry name" value="Apiosidase"/>
    <property type="match status" value="1"/>
</dbReference>
<dbReference type="AlphaFoldDB" id="A0A1W2E1A5"/>
<dbReference type="PANTHER" id="PTHR37836:SF3">
    <property type="entry name" value="ENDOGLUCANASE"/>
    <property type="match status" value="1"/>
</dbReference>
<sequence>MYQRIVLFAFISLALFGCTSNKKPDALKKGLHISENGRYFTEDGKPFFWLGDTGWLLFNKTTREQADQFLEDRRQKGFNVIQAMVLHTVPSVNIYGDSSLVNGDIAKPAVTEGNSFADSTQYDFWDHIDYIVDKAKEKGIYMALVPVWGTNVKNKKVTPAQAKSYAEFLTNRYKDKSNIIWLNGGDIKGSEVKEVWEVIGATLRANDPNHLITFHPRGRTGSSEWFHDAKWLDFNMVQSGHRRYDQDTSAKEQWHYGEDNWKYIEKDYNLKPVKPTIDGEPSYEGIPQGLHDVKQPRWNDADVRRYGYWSVFAGAFGYTYGDNSVMQFYKAGSKGAAYGATKSWQDALNDPGAGQMIHLKNLMLSRVPADQTAASTQADNGYFDRVPDQSVIVGAAGGDNEKYNRLLATRGKDYLFVYTYNGRNIPLKMGVIEGDQVKASWFSPRDGKTTAIGNIDNKGTHDFDPPGEVKDGNDWVLIIDKI</sequence>
<dbReference type="Gene3D" id="3.20.20.80">
    <property type="entry name" value="Glycosidases"/>
    <property type="match status" value="1"/>
</dbReference>
<dbReference type="Pfam" id="PF12904">
    <property type="entry name" value="Collagen_bind_2"/>
    <property type="match status" value="1"/>
</dbReference>
<reference evidence="3 4" key="1">
    <citation type="submission" date="2017-04" db="EMBL/GenBank/DDBJ databases">
        <authorList>
            <person name="Afonso C.L."/>
            <person name="Miller P.J."/>
            <person name="Scott M.A."/>
            <person name="Spackman E."/>
            <person name="Goraichik I."/>
            <person name="Dimitrov K.M."/>
            <person name="Suarez D.L."/>
            <person name="Swayne D.E."/>
        </authorList>
    </citation>
    <scope>NUCLEOTIDE SEQUENCE [LARGE SCALE GENOMIC DNA]</scope>
    <source>
        <strain evidence="3 4">DSM 19625</strain>
    </source>
</reference>
<accession>A0A1W2E1A5</accession>
<dbReference type="Proteomes" id="UP000192678">
    <property type="component" value="Unassembled WGS sequence"/>
</dbReference>
<dbReference type="PROSITE" id="PS51257">
    <property type="entry name" value="PROKAR_LIPOPROTEIN"/>
    <property type="match status" value="1"/>
</dbReference>
<dbReference type="RefSeq" id="WP_084290547.1">
    <property type="nucleotide sequence ID" value="NZ_FWYB01000009.1"/>
</dbReference>
<dbReference type="InterPro" id="IPR025277">
    <property type="entry name" value="Apiosidase-like_cat_dom"/>
</dbReference>
<dbReference type="EMBL" id="FWYB01000009">
    <property type="protein sequence ID" value="SMD03519.1"/>
    <property type="molecule type" value="Genomic_DNA"/>
</dbReference>
<keyword evidence="4" id="KW-1185">Reference proteome</keyword>
<protein>
    <submittedName>
        <fullName evidence="3">Putative collagen-binding domain of a collagenase</fullName>
    </submittedName>
</protein>
<dbReference type="InterPro" id="IPR024749">
    <property type="entry name" value="Collagen-bd_put"/>
</dbReference>
<dbReference type="PANTHER" id="PTHR37836">
    <property type="entry name" value="LMO1036 PROTEIN"/>
    <property type="match status" value="1"/>
</dbReference>
<feature type="domain" description="Putative collagen-binding" evidence="1">
    <location>
        <begin position="386"/>
        <end position="480"/>
    </location>
</feature>
<dbReference type="OrthoDB" id="59486at2"/>
<name>A0A1W2E1A5_9SPHI</name>
<dbReference type="SUPFAM" id="SSF51445">
    <property type="entry name" value="(Trans)glycosidases"/>
    <property type="match status" value="1"/>
</dbReference>